<gene>
    <name evidence="2" type="ORF">BHE75_01485</name>
</gene>
<reference evidence="2 3" key="1">
    <citation type="submission" date="2016-09" db="EMBL/GenBank/DDBJ databases">
        <title>Metabolic pathway, cell adaptation mechanisms and a novel monoxygenase revealed through proteogenomic-transcription analysis of a Sphingomonas haloaromaticamans strain degrading the fungicide ortho-phenylphenol.</title>
        <authorList>
            <person name="Perruchon C."/>
            <person name="Papadopoulou E.S."/>
            <person name="Rousidou C."/>
            <person name="Vasileiadis S."/>
            <person name="Tanou G."/>
            <person name="Amoutzias G."/>
            <person name="Molassiotis A."/>
            <person name="Karpouzas D.G."/>
        </authorList>
    </citation>
    <scope>NUCLEOTIDE SEQUENCE [LARGE SCALE GENOMIC DNA]</scope>
    <source>
        <strain evidence="2 3">P3</strain>
    </source>
</reference>
<dbReference type="SUPFAM" id="SSF53335">
    <property type="entry name" value="S-adenosyl-L-methionine-dependent methyltransferases"/>
    <property type="match status" value="1"/>
</dbReference>
<feature type="chain" id="PRO_5010372807" description="Methyltransferase" evidence="1">
    <location>
        <begin position="23"/>
        <end position="279"/>
    </location>
</feature>
<dbReference type="AlphaFoldDB" id="A0A1S1HB85"/>
<sequence>MRHPVFAAALLAGLAASAPAFAQEDHSAHAGHAMHHAAASGPIAAAVADPRRKAENRARDQYRHPVETLSFFGIQPDQTVVEIWPSGGWYTEILAPLLKDKGRYIAAAQPPGKYRTATETLVASDPARFGKVEITTLDPKAPGDIAPAGSADVVLTFRNVHNLLMTGEPEAKAAFASFYKALKPGGVLGVVDHRLPEDRDSALEKSSGYLKKSTIVRLAESAGFKLAAESEANANPRDKADYPNGVWTLPPTLSQGDQDREKYLAIGESDRLTLKFVKP</sequence>
<evidence type="ECO:0000313" key="3">
    <source>
        <dbReference type="Proteomes" id="UP000179467"/>
    </source>
</evidence>
<dbReference type="Gene3D" id="3.40.50.150">
    <property type="entry name" value="Vaccinia Virus protein VP39"/>
    <property type="match status" value="1"/>
</dbReference>
<organism evidence="2 3">
    <name type="scientific">Edaphosphingomonas haloaromaticamans</name>
    <dbReference type="NCBI Taxonomy" id="653954"/>
    <lineage>
        <taxon>Bacteria</taxon>
        <taxon>Pseudomonadati</taxon>
        <taxon>Pseudomonadota</taxon>
        <taxon>Alphaproteobacteria</taxon>
        <taxon>Sphingomonadales</taxon>
        <taxon>Rhizorhabdaceae</taxon>
        <taxon>Edaphosphingomonas</taxon>
    </lineage>
</organism>
<protein>
    <recommendedName>
        <fullName evidence="4">Methyltransferase</fullName>
    </recommendedName>
</protein>
<dbReference type="OrthoDB" id="9801692at2"/>
<comment type="caution">
    <text evidence="2">The sequence shown here is derived from an EMBL/GenBank/DDBJ whole genome shotgun (WGS) entry which is preliminary data.</text>
</comment>
<dbReference type="InterPro" id="IPR016980">
    <property type="entry name" value="S-AdoMet-dep_MeTrfase_Alr7345"/>
</dbReference>
<name>A0A1S1HB85_9SPHN</name>
<dbReference type="InterPro" id="IPR029063">
    <property type="entry name" value="SAM-dependent_MTases_sf"/>
</dbReference>
<dbReference type="PIRSF" id="PIRSF031679">
    <property type="entry name" value="Mtase_Alr7345_prd"/>
    <property type="match status" value="1"/>
</dbReference>
<keyword evidence="3" id="KW-1185">Reference proteome</keyword>
<proteinExistence type="predicted"/>
<evidence type="ECO:0008006" key="4">
    <source>
        <dbReference type="Google" id="ProtNLM"/>
    </source>
</evidence>
<accession>A0A1S1HB85</accession>
<keyword evidence="1" id="KW-0732">Signal</keyword>
<feature type="signal peptide" evidence="1">
    <location>
        <begin position="1"/>
        <end position="22"/>
    </location>
</feature>
<dbReference type="Proteomes" id="UP000179467">
    <property type="component" value="Unassembled WGS sequence"/>
</dbReference>
<evidence type="ECO:0000313" key="2">
    <source>
        <dbReference type="EMBL" id="OHT19499.1"/>
    </source>
</evidence>
<dbReference type="EMBL" id="MIPT01000001">
    <property type="protein sequence ID" value="OHT19499.1"/>
    <property type="molecule type" value="Genomic_DNA"/>
</dbReference>
<dbReference type="RefSeq" id="WP_070933470.1">
    <property type="nucleotide sequence ID" value="NZ_MIPT01000001.1"/>
</dbReference>
<evidence type="ECO:0000256" key="1">
    <source>
        <dbReference type="SAM" id="SignalP"/>
    </source>
</evidence>